<name>A0ABP9V4G8_9BACT</name>
<evidence type="ECO:0000313" key="2">
    <source>
        <dbReference type="Proteomes" id="UP001424741"/>
    </source>
</evidence>
<accession>A0ABP9V4G8</accession>
<evidence type="ECO:0008006" key="3">
    <source>
        <dbReference type="Google" id="ProtNLM"/>
    </source>
</evidence>
<sequence length="211" mass="23813">MERAVLPELLDELAADDLRAVRSRRDLVFLNALMGNERWILRCLRELLPAQGGRVIELGAGQGILLRKIARAHPQARLEAIDLMPEPQGLDSVEWRQGDLFQMGLDFDGAVVVANLFLHHFERPELRVLGELLQGAKALIACEPERRPLHLWQGRVLSPLLGEVTRHDLAVSVGAGFRGDELMDFLGMDAGWQWQLERTWRGAHRVVGVRQ</sequence>
<dbReference type="InterPro" id="IPR029063">
    <property type="entry name" value="SAM-dependent_MTases_sf"/>
</dbReference>
<dbReference type="EMBL" id="BAABRL010000010">
    <property type="protein sequence ID" value="GAA5496809.1"/>
    <property type="molecule type" value="Genomic_DNA"/>
</dbReference>
<proteinExistence type="predicted"/>
<dbReference type="Gene3D" id="3.40.50.150">
    <property type="entry name" value="Vaccinia Virus protein VP39"/>
    <property type="match status" value="1"/>
</dbReference>
<comment type="caution">
    <text evidence="1">The sequence shown here is derived from an EMBL/GenBank/DDBJ whole genome shotgun (WGS) entry which is preliminary data.</text>
</comment>
<protein>
    <recommendedName>
        <fullName evidence="3">Methyltransferase domain-containing protein</fullName>
    </recommendedName>
</protein>
<organism evidence="1 2">
    <name type="scientific">Rubritalea halochordaticola</name>
    <dbReference type="NCBI Taxonomy" id="714537"/>
    <lineage>
        <taxon>Bacteria</taxon>
        <taxon>Pseudomonadati</taxon>
        <taxon>Verrucomicrobiota</taxon>
        <taxon>Verrucomicrobiia</taxon>
        <taxon>Verrucomicrobiales</taxon>
        <taxon>Rubritaleaceae</taxon>
        <taxon>Rubritalea</taxon>
    </lineage>
</organism>
<dbReference type="SUPFAM" id="SSF53335">
    <property type="entry name" value="S-adenosyl-L-methionine-dependent methyltransferases"/>
    <property type="match status" value="1"/>
</dbReference>
<evidence type="ECO:0000313" key="1">
    <source>
        <dbReference type="EMBL" id="GAA5496809.1"/>
    </source>
</evidence>
<gene>
    <name evidence="1" type="ORF">Rhal01_02994</name>
</gene>
<dbReference type="Proteomes" id="UP001424741">
    <property type="component" value="Unassembled WGS sequence"/>
</dbReference>
<keyword evidence="2" id="KW-1185">Reference proteome</keyword>
<reference evidence="1 2" key="1">
    <citation type="submission" date="2024-02" db="EMBL/GenBank/DDBJ databases">
        <title>Rubritalea halochordaticola NBRC 107102.</title>
        <authorList>
            <person name="Ichikawa N."/>
            <person name="Katano-Makiyama Y."/>
            <person name="Hidaka K."/>
        </authorList>
    </citation>
    <scope>NUCLEOTIDE SEQUENCE [LARGE SCALE GENOMIC DNA]</scope>
    <source>
        <strain evidence="1 2">NBRC 107102</strain>
    </source>
</reference>
<dbReference type="CDD" id="cd02440">
    <property type="entry name" value="AdoMet_MTases"/>
    <property type="match status" value="1"/>
</dbReference>